<dbReference type="Proteomes" id="UP000699462">
    <property type="component" value="Unassembled WGS sequence"/>
</dbReference>
<feature type="region of interest" description="Disordered" evidence="1">
    <location>
        <begin position="1494"/>
        <end position="1513"/>
    </location>
</feature>
<dbReference type="PROSITE" id="PS01208">
    <property type="entry name" value="VWFC_1"/>
    <property type="match status" value="1"/>
</dbReference>
<evidence type="ECO:0000259" key="2">
    <source>
        <dbReference type="PROSITE" id="PS50184"/>
    </source>
</evidence>
<feature type="non-terminal residue" evidence="3">
    <location>
        <position position="1"/>
    </location>
</feature>
<dbReference type="OrthoDB" id="6281623at2759"/>
<feature type="compositionally biased region" description="Polar residues" evidence="1">
    <location>
        <begin position="1494"/>
        <end position="1506"/>
    </location>
</feature>
<feature type="domain" description="VWFC" evidence="2">
    <location>
        <begin position="224"/>
        <end position="293"/>
    </location>
</feature>
<dbReference type="Pfam" id="PF15787">
    <property type="entry name" value="DUF4704"/>
    <property type="match status" value="1"/>
</dbReference>
<feature type="region of interest" description="Disordered" evidence="1">
    <location>
        <begin position="128"/>
        <end position="154"/>
    </location>
</feature>
<dbReference type="InterPro" id="IPR001007">
    <property type="entry name" value="VWF_dom"/>
</dbReference>
<dbReference type="GO" id="GO:0016020">
    <property type="term" value="C:membrane"/>
    <property type="evidence" value="ECO:0007669"/>
    <property type="project" value="TreeGrafter"/>
</dbReference>
<dbReference type="GO" id="GO:0008104">
    <property type="term" value="P:intracellular protein localization"/>
    <property type="evidence" value="ECO:0007669"/>
    <property type="project" value="TreeGrafter"/>
</dbReference>
<reference evidence="3 4" key="1">
    <citation type="submission" date="2019-07" db="EMBL/GenBank/DDBJ databases">
        <title>Annotation for the trematode Paragonimus westermani.</title>
        <authorList>
            <person name="Choi Y.-J."/>
        </authorList>
    </citation>
    <scope>NUCLEOTIDE SEQUENCE [LARGE SCALE GENOMIC DNA]</scope>
    <source>
        <strain evidence="3">180907_Pwestermani</strain>
    </source>
</reference>
<evidence type="ECO:0000313" key="3">
    <source>
        <dbReference type="EMBL" id="KAF8562221.1"/>
    </source>
</evidence>
<dbReference type="EMBL" id="JTDF01021150">
    <property type="protein sequence ID" value="KAF8562221.1"/>
    <property type="molecule type" value="Genomic_DNA"/>
</dbReference>
<gene>
    <name evidence="3" type="ORF">P879_06374</name>
</gene>
<keyword evidence="4" id="KW-1185">Reference proteome</keyword>
<dbReference type="GO" id="GO:0019901">
    <property type="term" value="F:protein kinase binding"/>
    <property type="evidence" value="ECO:0007669"/>
    <property type="project" value="TreeGrafter"/>
</dbReference>
<dbReference type="PANTHER" id="PTHR13743:SF112">
    <property type="entry name" value="BEACH DOMAIN-CONTAINING PROTEIN"/>
    <property type="match status" value="1"/>
</dbReference>
<organism evidence="3 4">
    <name type="scientific">Paragonimus westermani</name>
    <dbReference type="NCBI Taxonomy" id="34504"/>
    <lineage>
        <taxon>Eukaryota</taxon>
        <taxon>Metazoa</taxon>
        <taxon>Spiralia</taxon>
        <taxon>Lophotrochozoa</taxon>
        <taxon>Platyhelminthes</taxon>
        <taxon>Trematoda</taxon>
        <taxon>Digenea</taxon>
        <taxon>Plagiorchiida</taxon>
        <taxon>Troglotremata</taxon>
        <taxon>Troglotrematidae</taxon>
        <taxon>Paragonimus</taxon>
    </lineage>
</organism>
<sequence length="1578" mass="175342">MAFVWTGFSSPFECQLCDYHYHFYTALQNFSTNFINCLQPKTGLLHSHGEFITVSGSCVDQKCHCVNGRWNCLDYCTPLAQMPCQPRSVVIWDPFCCPRCPGTSECTIRTDNVHIDPTKSTRSVVELDSAPVSKSEDGDTNSITSESGDALSETTRATIKNNVGEKSSTVALKAASTPRPQLSQLPLVFTAMPGSEVALKEGHCYCLNATVLCPRPGRQIWHDDDCYYVDGHESTYYPPKSHWVPNGDTCTECRCVQNRMYLCAPRTCNKLFLCPAGQQPLRQPGECCPSFCGIRQKTELTVTDQTKALVPYTSSVASLVDRVLKSLLVSLTTHGTIGRLSRSHCCEAGVIRKAIVPSFLRLCTFLANHVTRQNISVEHYTIPRSPLGPKDFSKSPDDTNPKMVSYEMHQAVQGLIQYLTLILETLGLHSMTAADFGSVLTLFRFEAARVYGQNLLKSLAKIACPRLFHAAVLPTSGYWLEFSRPDDGLLVLPLVPESSKNEISPPPDSVACIRTGHTGFGVHFWVSVDHGLYPTDSGIFQGDHPSARRHCLMRMLTTAGNGLEIFFTAHGYLVVAVYHSGDCQFVTICGPDLLKPIQWYSLAVVFSLSRRLFISKHQLNVYLNGIRCFSGELKLPQINGDLCIFHIGGCPNWVDQITYSQLLKRLKIKPGGGRHKPLNSLLPLISGQPSDQNTRISEVSNYEIGAVQKIQLGEERSVWGDLSAFRGQLISVAVFNEAPLESTWDALAKKGPCDLTYLLDSEAYTNHCKLAVYYHAKAVDTHQSICPDLLGESIGAPTFLGTSHHVSLVQMGLDCVPPDVHNQSAVGGLDWYRHTMCKSKLFAGIPGTVLGVRRFEAVKMTDSINQIGGLSVLLPVLRLLQQFPSCDSLGDQAKSTVNQTSSPTDFQLPPLSAPTDALLTSNEQEDLLEPTLRRYQFQLERLDYIWERQLESNRRHTDPLLQCDQSEDRTCFTLPAKRQFQSLDPVESHLSSTIPFGVVLVHEYGFTYSSQLNTGSAPVISPIGTWFLLVRNLIATSPVNRKQLCRPKMLQAVEYLLSKVNPLRLDAAVVAACHSLVLHTTSFHDRSSPNATEAAKELLTGHISDRASTDLSTDGSTLFLRKLFLNCHLWSRANPVARLEHIQHVILLARQHCRLFRRLLPVKYILDVMDHYYDVSEKNDSSSAISPLSMSASEESLLFHDYQSTTDIQHLESIVLRKVRYHFGVLLEIILDKFVTLDDVKEIFMFLCSSSSINVANEVLEMLLRIVDHPKLNDRLVNLLYEPGTAINLYTFLLRPLGNVGSQAKRNALQLLCKLITNNRISDAHKVQILLEPLGGLAGFLAHHEELLPLLHDADCVGLFLQIFKTIRGRDLPGLLKFIGLLRCSDVHLRIRVLEWLLTVLEDTPTLSVAESVAHQIVRIPAFFEPLSLLLVKTVRDTPVKRSRVSTSCFGLSNRQPSSQYDRTPSPTSPIQRIMNQAGATNVSVHKTQESPSFNLLEPSSPTNFFPSTTEPVSTSETKKTISFLLECDDDSPMSPIPVSSMNTQTPATTCALLFSNQTSPTLCNQFSADEAHCIRLA</sequence>
<dbReference type="InterPro" id="IPR031570">
    <property type="entry name" value="NBEA/BDCP_DUF4704"/>
</dbReference>
<comment type="caution">
    <text evidence="3">The sequence shown here is derived from an EMBL/GenBank/DDBJ whole genome shotgun (WGS) entry which is preliminary data.</text>
</comment>
<dbReference type="SMART" id="SM00214">
    <property type="entry name" value="VWC"/>
    <property type="match status" value="2"/>
</dbReference>
<feature type="compositionally biased region" description="Polar residues" evidence="1">
    <location>
        <begin position="140"/>
        <end position="154"/>
    </location>
</feature>
<dbReference type="InterPro" id="IPR050865">
    <property type="entry name" value="BEACH_Domain"/>
</dbReference>
<proteinExistence type="predicted"/>
<evidence type="ECO:0000313" key="4">
    <source>
        <dbReference type="Proteomes" id="UP000699462"/>
    </source>
</evidence>
<protein>
    <recommendedName>
        <fullName evidence="2">VWFC domain-containing protein</fullName>
    </recommendedName>
</protein>
<evidence type="ECO:0000256" key="1">
    <source>
        <dbReference type="SAM" id="MobiDB-lite"/>
    </source>
</evidence>
<dbReference type="PANTHER" id="PTHR13743">
    <property type="entry name" value="BEIGE/BEACH-RELATED"/>
    <property type="match status" value="1"/>
</dbReference>
<dbReference type="PROSITE" id="PS50184">
    <property type="entry name" value="VWFC_2"/>
    <property type="match status" value="1"/>
</dbReference>
<accession>A0A8T0D6G2</accession>
<dbReference type="GO" id="GO:0005829">
    <property type="term" value="C:cytosol"/>
    <property type="evidence" value="ECO:0007669"/>
    <property type="project" value="TreeGrafter"/>
</dbReference>
<name>A0A8T0D6G2_9TREM</name>